<keyword evidence="2" id="KW-1185">Reference proteome</keyword>
<evidence type="ECO:0000313" key="2">
    <source>
        <dbReference type="Proteomes" id="UP000198535"/>
    </source>
</evidence>
<dbReference type="SUPFAM" id="SSF158702">
    <property type="entry name" value="Sec63 N-terminal domain-like"/>
    <property type="match status" value="1"/>
</dbReference>
<dbReference type="Proteomes" id="UP000198535">
    <property type="component" value="Unassembled WGS sequence"/>
</dbReference>
<dbReference type="InterPro" id="IPR021725">
    <property type="entry name" value="Cdd1"/>
</dbReference>
<gene>
    <name evidence="1" type="ORF">SAMN04488696_2122</name>
</gene>
<dbReference type="OrthoDB" id="140581at2157"/>
<reference evidence="2" key="1">
    <citation type="submission" date="2016-10" db="EMBL/GenBank/DDBJ databases">
        <authorList>
            <person name="Varghese N."/>
            <person name="Submissions S."/>
        </authorList>
    </citation>
    <scope>NUCLEOTIDE SEQUENCE [LARGE SCALE GENOMIC DNA]</scope>
    <source>
        <strain evidence="2">Mob M</strain>
    </source>
</reference>
<evidence type="ECO:0000313" key="1">
    <source>
        <dbReference type="EMBL" id="SFM70342.1"/>
    </source>
</evidence>
<dbReference type="AlphaFoldDB" id="A0A1I4T0T0"/>
<dbReference type="Gene3D" id="1.10.150.20">
    <property type="entry name" value="5' to 3' exonuclease, C-terminal subdomain"/>
    <property type="match status" value="1"/>
</dbReference>
<dbReference type="EMBL" id="FOUJ01000004">
    <property type="protein sequence ID" value="SFM70342.1"/>
    <property type="molecule type" value="Genomic_DNA"/>
</dbReference>
<dbReference type="Pfam" id="PF11731">
    <property type="entry name" value="Cdd1"/>
    <property type="match status" value="1"/>
</dbReference>
<dbReference type="STRING" id="487685.SAMN04488696_2122"/>
<protein>
    <submittedName>
        <fullName evidence="1">Pathogenicity locus</fullName>
    </submittedName>
</protein>
<proteinExistence type="predicted"/>
<accession>A0A1I4T0T0</accession>
<name>A0A1I4T0T0_9EURY</name>
<sequence>MRDRTKTGFDDHRTVKKELMQIPGIGKNIADDLWNMGIRSIKDLMDRDPEELYLQLCDIQGTQVDRCMLYVFRCAVYFASNEEHDPELLKWWNWSDKNMEKRKE</sequence>
<organism evidence="1 2">
    <name type="scientific">Methanolobus profundi</name>
    <dbReference type="NCBI Taxonomy" id="487685"/>
    <lineage>
        <taxon>Archaea</taxon>
        <taxon>Methanobacteriati</taxon>
        <taxon>Methanobacteriota</taxon>
        <taxon>Stenosarchaea group</taxon>
        <taxon>Methanomicrobia</taxon>
        <taxon>Methanosarcinales</taxon>
        <taxon>Methanosarcinaceae</taxon>
        <taxon>Methanolobus</taxon>
    </lineage>
</organism>
<dbReference type="RefSeq" id="WP_091936712.1">
    <property type="nucleotide sequence ID" value="NZ_FOUJ01000004.1"/>
</dbReference>